<gene>
    <name evidence="1" type="ORF">KJJ99_18985</name>
</gene>
<evidence type="ECO:0000313" key="2">
    <source>
        <dbReference type="Proteomes" id="UP000782475"/>
    </source>
</evidence>
<reference evidence="1 2" key="1">
    <citation type="journal article" date="2021" name="Appl. Microbiol. Biotechnol.">
        <title>Biotechnological applications of marine bacteria in bioremediation of environments polluted with hydrocarbons and plastics.</title>
        <authorList>
            <person name="Muriel-Millan L.F."/>
            <person name="Millan-Lopez S."/>
            <person name="Pardo-Lopez L."/>
        </authorList>
    </citation>
    <scope>NUCLEOTIDE SEQUENCE [LARGE SCALE GENOMIC DNA]</scope>
    <source>
        <strain evidence="1 2">GOM4</strain>
    </source>
</reference>
<keyword evidence="2" id="KW-1185">Reference proteome</keyword>
<sequence>MTHVRPDVPQPDPIVHDKPGDVPQVPCAEELDEHKPGAPYGNQTVADTDDPQTT</sequence>
<name>A0ACC5VMT6_STUCH</name>
<proteinExistence type="predicted"/>
<accession>A0ACC5VMT6</accession>
<evidence type="ECO:0000313" key="1">
    <source>
        <dbReference type="EMBL" id="MBX7273878.1"/>
    </source>
</evidence>
<dbReference type="Proteomes" id="UP000782475">
    <property type="component" value="Unassembled WGS sequence"/>
</dbReference>
<dbReference type="EMBL" id="JAHHFP010000023">
    <property type="protein sequence ID" value="MBX7273878.1"/>
    <property type="molecule type" value="Genomic_DNA"/>
</dbReference>
<protein>
    <submittedName>
        <fullName evidence="1">Uncharacterized protein</fullName>
    </submittedName>
</protein>
<comment type="caution">
    <text evidence="1">The sequence shown here is derived from an EMBL/GenBank/DDBJ whole genome shotgun (WGS) entry which is preliminary data.</text>
</comment>
<organism evidence="1 2">
    <name type="scientific">Stutzerimonas chloritidismutans</name>
    <name type="common">Pseudomonas chloritidismutans</name>
    <dbReference type="NCBI Taxonomy" id="203192"/>
    <lineage>
        <taxon>Bacteria</taxon>
        <taxon>Pseudomonadati</taxon>
        <taxon>Pseudomonadota</taxon>
        <taxon>Gammaproteobacteria</taxon>
        <taxon>Pseudomonadales</taxon>
        <taxon>Pseudomonadaceae</taxon>
        <taxon>Stutzerimonas</taxon>
    </lineage>
</organism>